<evidence type="ECO:0000256" key="1">
    <source>
        <dbReference type="ARBA" id="ARBA00001971"/>
    </source>
</evidence>
<dbReference type="EMBL" id="MW149387">
    <property type="protein sequence ID" value="QTW43687.1"/>
    <property type="molecule type" value="mRNA"/>
</dbReference>
<keyword evidence="3 8" id="KW-0349">Heme</keyword>
<keyword evidence="7 9" id="KW-0503">Monooxygenase</keyword>
<evidence type="ECO:0000313" key="10">
    <source>
        <dbReference type="EMBL" id="QTW43687.1"/>
    </source>
</evidence>
<dbReference type="GO" id="GO:0005506">
    <property type="term" value="F:iron ion binding"/>
    <property type="evidence" value="ECO:0007669"/>
    <property type="project" value="InterPro"/>
</dbReference>
<dbReference type="GO" id="GO:0020037">
    <property type="term" value="F:heme binding"/>
    <property type="evidence" value="ECO:0007669"/>
    <property type="project" value="InterPro"/>
</dbReference>
<dbReference type="PANTHER" id="PTHR24279:SF120">
    <property type="entry name" value="CYTOCHROME P450"/>
    <property type="match status" value="1"/>
</dbReference>
<dbReference type="AlphaFoldDB" id="A0A8B0MC05"/>
<comment type="similarity">
    <text evidence="2 9">Belongs to the cytochrome P450 family.</text>
</comment>
<dbReference type="InterPro" id="IPR001128">
    <property type="entry name" value="Cyt_P450"/>
</dbReference>
<evidence type="ECO:0000256" key="3">
    <source>
        <dbReference type="ARBA" id="ARBA00022617"/>
    </source>
</evidence>
<evidence type="ECO:0000256" key="7">
    <source>
        <dbReference type="ARBA" id="ARBA00023033"/>
    </source>
</evidence>
<dbReference type="PROSITE" id="PS00086">
    <property type="entry name" value="CYTOCHROME_P450"/>
    <property type="match status" value="1"/>
</dbReference>
<keyword evidence="5 9" id="KW-0560">Oxidoreductase</keyword>
<evidence type="ECO:0000256" key="6">
    <source>
        <dbReference type="ARBA" id="ARBA00023004"/>
    </source>
</evidence>
<dbReference type="SUPFAM" id="SSF48264">
    <property type="entry name" value="Cytochrome P450"/>
    <property type="match status" value="1"/>
</dbReference>
<organism evidence="10">
    <name type="scientific">Eurytemora affinis</name>
    <name type="common">Copepod</name>
    <name type="synonym">Temora affinis</name>
    <dbReference type="NCBI Taxonomy" id="88015"/>
    <lineage>
        <taxon>Eukaryota</taxon>
        <taxon>Metazoa</taxon>
        <taxon>Ecdysozoa</taxon>
        <taxon>Arthropoda</taxon>
        <taxon>Crustacea</taxon>
        <taxon>Multicrustacea</taxon>
        <taxon>Hexanauplia</taxon>
        <taxon>Copepoda</taxon>
        <taxon>Calanoida</taxon>
        <taxon>Temoridae</taxon>
        <taxon>Eurytemora</taxon>
    </lineage>
</organism>
<dbReference type="InterPro" id="IPR002401">
    <property type="entry name" value="Cyt_P450_E_grp-I"/>
</dbReference>
<dbReference type="GO" id="GO:0004497">
    <property type="term" value="F:monooxygenase activity"/>
    <property type="evidence" value="ECO:0007669"/>
    <property type="project" value="UniProtKB-KW"/>
</dbReference>
<name>A0A8B0MC05_EURAF</name>
<dbReference type="Gene3D" id="1.10.630.10">
    <property type="entry name" value="Cytochrome P450"/>
    <property type="match status" value="1"/>
</dbReference>
<dbReference type="InterPro" id="IPR017972">
    <property type="entry name" value="Cyt_P450_CS"/>
</dbReference>
<dbReference type="InterPro" id="IPR036396">
    <property type="entry name" value="Cyt_P450_sf"/>
</dbReference>
<keyword evidence="6 8" id="KW-0408">Iron</keyword>
<dbReference type="PRINTS" id="PR00463">
    <property type="entry name" value="EP450I"/>
</dbReference>
<dbReference type="Pfam" id="PF00067">
    <property type="entry name" value="p450"/>
    <property type="match status" value="1"/>
</dbReference>
<reference evidence="10" key="2">
    <citation type="journal article" name="Mar. Pollut. Bull.">
        <title>The genome of the European estuarine calanoid copepod Eurytemora affinis: Potential use in molecular ecotoxicology.</title>
        <authorList>
            <person name="Choi B.S."/>
            <person name="Kim D.H."/>
            <person name="Kim M.S."/>
            <person name="Park J.C."/>
            <person name="Lee Y.H."/>
            <person name="Kim H.J."/>
            <person name="Jeong C.B."/>
            <person name="Hagiwara A."/>
            <person name="Souissi S."/>
            <person name="Lee J.S."/>
        </authorList>
    </citation>
    <scope>NUCLEOTIDE SEQUENCE</scope>
</reference>
<evidence type="ECO:0000256" key="9">
    <source>
        <dbReference type="RuleBase" id="RU000461"/>
    </source>
</evidence>
<dbReference type="PRINTS" id="PR00385">
    <property type="entry name" value="P450"/>
</dbReference>
<feature type="binding site" description="axial binding residue" evidence="8">
    <location>
        <position position="478"/>
    </location>
    <ligand>
        <name>heme</name>
        <dbReference type="ChEBI" id="CHEBI:30413"/>
    </ligand>
    <ligandPart>
        <name>Fe</name>
        <dbReference type="ChEBI" id="CHEBI:18248"/>
    </ligandPart>
</feature>
<evidence type="ECO:0000256" key="4">
    <source>
        <dbReference type="ARBA" id="ARBA00022723"/>
    </source>
</evidence>
<comment type="cofactor">
    <cofactor evidence="1 8">
        <name>heme</name>
        <dbReference type="ChEBI" id="CHEBI:30413"/>
    </cofactor>
</comment>
<evidence type="ECO:0000256" key="5">
    <source>
        <dbReference type="ARBA" id="ARBA00023002"/>
    </source>
</evidence>
<dbReference type="CDD" id="cd11054">
    <property type="entry name" value="CYP24A1-like"/>
    <property type="match status" value="1"/>
</dbReference>
<protein>
    <submittedName>
        <fullName evidence="10">CYP3077A4</fullName>
    </submittedName>
</protein>
<accession>A0A8B0MC05</accession>
<dbReference type="PANTHER" id="PTHR24279">
    <property type="entry name" value="CYTOCHROME P450"/>
    <property type="match status" value="1"/>
</dbReference>
<proteinExistence type="evidence at transcript level"/>
<reference evidence="10" key="1">
    <citation type="submission" date="2020-10" db="EMBL/GenBank/DDBJ databases">
        <authorList>
            <person name="Kim D.-H."/>
        </authorList>
    </citation>
    <scope>NUCLEOTIDE SEQUENCE</scope>
</reference>
<sequence>MRERVSGNTQVVGKSGTIVIMLWNRVQLSRLPITKYVNTASLSTVRFENAKPFKSIPGPISFPGMGSGYYMFKKDYRDHHDQLYIKLYKRYGPLIRLNLFGVNTLVIADPHDAAEMFLHEGDYPDMPSLTMIVGFQRALRKDLYPDGRGLLGSNGEEWWAIRSKVNQDFTRPESAFFYTEKIEQISGEFVEHMAASRDSNQELPASFNEMDMWALESLGVVFLDQRLNAFDPKVSGDPNSDVNRLLHGIQTFVKHFLDLRVTAFAWTKLPKISYRFREFDDSQVETYHITKKMVDKAKAKIDVKSLYATTSSEQMSVLAKMMKRCGPDSSIPTQMAMEALLGGVDNTANTATYFLYNLAIRPEIQKKLYQEIKEVVGNKPLTPALINELRYLNACLRESMRLLPGTGGMERTAPKNLVLRGYQVPKGTNMMFAEQAMGYLHFPDPEDFIPERWMRGHKLFNTVPPFSALPFGHGRRKCIGMRLAVLEIQVLTVKVLQRFEISYNHAPIQTLSRVINIPNLPPRFKLVERN</sequence>
<evidence type="ECO:0000256" key="2">
    <source>
        <dbReference type="ARBA" id="ARBA00010617"/>
    </source>
</evidence>
<dbReference type="OrthoDB" id="3945418at2759"/>
<dbReference type="GO" id="GO:0016705">
    <property type="term" value="F:oxidoreductase activity, acting on paired donors, with incorporation or reduction of molecular oxygen"/>
    <property type="evidence" value="ECO:0007669"/>
    <property type="project" value="InterPro"/>
</dbReference>
<keyword evidence="4 8" id="KW-0479">Metal-binding</keyword>
<dbReference type="InterPro" id="IPR050479">
    <property type="entry name" value="CYP11_CYP27_families"/>
</dbReference>
<evidence type="ECO:0000256" key="8">
    <source>
        <dbReference type="PIRSR" id="PIRSR602401-1"/>
    </source>
</evidence>